<dbReference type="InterPro" id="IPR050905">
    <property type="entry name" value="Plant_NBS-LRR"/>
</dbReference>
<dbReference type="PRINTS" id="PR00364">
    <property type="entry name" value="DISEASERSIST"/>
</dbReference>
<evidence type="ECO:0000313" key="8">
    <source>
        <dbReference type="Proteomes" id="UP000027120"/>
    </source>
</evidence>
<dbReference type="InterPro" id="IPR027417">
    <property type="entry name" value="P-loop_NTPase"/>
</dbReference>
<feature type="domain" description="NB-ARC" evidence="6">
    <location>
        <begin position="165"/>
        <end position="315"/>
    </location>
</feature>
<dbReference type="PANTHER" id="PTHR33463:SF198">
    <property type="entry name" value="RPP4C3"/>
    <property type="match status" value="1"/>
</dbReference>
<dbReference type="GO" id="GO:0005524">
    <property type="term" value="F:ATP binding"/>
    <property type="evidence" value="ECO:0007669"/>
    <property type="project" value="UniProtKB-KW"/>
</dbReference>
<evidence type="ECO:0000256" key="5">
    <source>
        <dbReference type="SAM" id="Coils"/>
    </source>
</evidence>
<accession>A0A067DGA0</accession>
<organism evidence="7 8">
    <name type="scientific">Citrus sinensis</name>
    <name type="common">Sweet orange</name>
    <name type="synonym">Citrus aurantium var. sinensis</name>
    <dbReference type="NCBI Taxonomy" id="2711"/>
    <lineage>
        <taxon>Eukaryota</taxon>
        <taxon>Viridiplantae</taxon>
        <taxon>Streptophyta</taxon>
        <taxon>Embryophyta</taxon>
        <taxon>Tracheophyta</taxon>
        <taxon>Spermatophyta</taxon>
        <taxon>Magnoliopsida</taxon>
        <taxon>eudicotyledons</taxon>
        <taxon>Gunneridae</taxon>
        <taxon>Pentapetalae</taxon>
        <taxon>rosids</taxon>
        <taxon>malvids</taxon>
        <taxon>Sapindales</taxon>
        <taxon>Rutaceae</taxon>
        <taxon>Aurantioideae</taxon>
        <taxon>Citrus</taxon>
    </lineage>
</organism>
<dbReference type="AlphaFoldDB" id="A0A067DGA0"/>
<dbReference type="Pfam" id="PF00931">
    <property type="entry name" value="NB-ARC"/>
    <property type="match status" value="1"/>
</dbReference>
<dbReference type="Gene3D" id="3.80.10.10">
    <property type="entry name" value="Ribonuclease Inhibitor"/>
    <property type="match status" value="1"/>
</dbReference>
<keyword evidence="3" id="KW-0611">Plant defense</keyword>
<protein>
    <recommendedName>
        <fullName evidence="6">NB-ARC domain-containing protein</fullName>
    </recommendedName>
</protein>
<dbReference type="SUPFAM" id="SSF52540">
    <property type="entry name" value="P-loop containing nucleoside triphosphate hydrolases"/>
    <property type="match status" value="1"/>
</dbReference>
<evidence type="ECO:0000256" key="3">
    <source>
        <dbReference type="ARBA" id="ARBA00022821"/>
    </source>
</evidence>
<dbReference type="GO" id="GO:0006952">
    <property type="term" value="P:defense response"/>
    <property type="evidence" value="ECO:0007669"/>
    <property type="project" value="UniProtKB-KW"/>
</dbReference>
<dbReference type="Gene3D" id="1.10.8.430">
    <property type="entry name" value="Helical domain of apoptotic protease-activating factors"/>
    <property type="match status" value="1"/>
</dbReference>
<sequence length="790" mass="89918">MAEIILTTVVQVLKCLAPPAYRQISYLRESKYTSNLQNLKTEVESLKSERVSTQHLVDEAKRKGEEIEENVENWLASANNVIVEADKFTDDEATANKRCFKGFCPNLNTRRGLNKEVERQKKAIVKVREAGRFDRISYRTAPEDIRLISSKDYEAFESRMPTLRSILSALEDPDVNMLGIYGMGGIGKTMLAEEVARKIKSDKIFDQVVFAEVSQSQDIRKIQGEIADKLGLKFHEESEPGREEKKILVILDNIWENLDLRVVGIPHGDDHRGCKILLTARSLDVLSRKMDSQQNFAVGILKEVEAWSLFKKMAGDYIEGSEFQLVAREVEKECAGLPVSIVTVARALRNNKSLFDWKDALEQLRRPPLKNFMNIQPNAHKAIKLSYDNLGGEELKNVFLLIGYTVIESIDDLLMYGMGLGLFQGVSKMEEARARVHTLVHKLKASCMLLDHLSKNEEFFSMHDVVRDVAISIASSEHNVFSATEEQVDGCREWSEESAVKLYTSIVLRDVKTNLLPELVECPQLKLFLIHADKESPSLSIANNFFERMIQVRVINLSYVDLLSLPSSLVLLSNLRTLSLYYCKLLDISGIGDLKKLEFLCLRGCDIRQLPIEVGELICLKLLDLRDCSKLEVIPPHILSNLSHLEELNIGDNSFYHWEVEVDGVKNASLNELKHLTSLQLRIKDINCLPRGLFFEKLERYRILIGDFWNWKYNICSRDFRIGLSKRICLKDVLIVQLQGIEHLGLYGLQEHDVESFANELVKVGSSQLKHLWIEGCHEAHDALNSAESK</sequence>
<feature type="non-terminal residue" evidence="7">
    <location>
        <position position="790"/>
    </location>
</feature>
<proteinExistence type="inferred from homology"/>
<dbReference type="InterPro" id="IPR042197">
    <property type="entry name" value="Apaf_helical"/>
</dbReference>
<dbReference type="EMBL" id="KK785900">
    <property type="protein sequence ID" value="KDO40575.1"/>
    <property type="molecule type" value="Genomic_DNA"/>
</dbReference>
<keyword evidence="5" id="KW-0175">Coiled coil</keyword>
<evidence type="ECO:0000259" key="6">
    <source>
        <dbReference type="Pfam" id="PF00931"/>
    </source>
</evidence>
<dbReference type="Proteomes" id="UP000027120">
    <property type="component" value="Unassembled WGS sequence"/>
</dbReference>
<evidence type="ECO:0000256" key="2">
    <source>
        <dbReference type="ARBA" id="ARBA00022741"/>
    </source>
</evidence>
<reference evidence="7 8" key="1">
    <citation type="submission" date="2014-04" db="EMBL/GenBank/DDBJ databases">
        <authorList>
            <consortium name="International Citrus Genome Consortium"/>
            <person name="Gmitter F."/>
            <person name="Chen C."/>
            <person name="Farmerie W."/>
            <person name="Harkins T."/>
            <person name="Desany B."/>
            <person name="Mohiuddin M."/>
            <person name="Kodira C."/>
            <person name="Borodovsky M."/>
            <person name="Lomsadze A."/>
            <person name="Burns P."/>
            <person name="Jenkins J."/>
            <person name="Prochnik S."/>
            <person name="Shu S."/>
            <person name="Chapman J."/>
            <person name="Pitluck S."/>
            <person name="Schmutz J."/>
            <person name="Rokhsar D."/>
        </authorList>
    </citation>
    <scope>NUCLEOTIDE SEQUENCE</scope>
</reference>
<dbReference type="SUPFAM" id="SSF52058">
    <property type="entry name" value="L domain-like"/>
    <property type="match status" value="1"/>
</dbReference>
<feature type="coiled-coil region" evidence="5">
    <location>
        <begin position="29"/>
        <end position="77"/>
    </location>
</feature>
<keyword evidence="8" id="KW-1185">Reference proteome</keyword>
<evidence type="ECO:0000256" key="1">
    <source>
        <dbReference type="ARBA" id="ARBA00008894"/>
    </source>
</evidence>
<dbReference type="GO" id="GO:0043531">
    <property type="term" value="F:ADP binding"/>
    <property type="evidence" value="ECO:0007669"/>
    <property type="project" value="InterPro"/>
</dbReference>
<name>A0A067DGA0_CITSI</name>
<dbReference type="InterPro" id="IPR002182">
    <property type="entry name" value="NB-ARC"/>
</dbReference>
<dbReference type="PROSITE" id="PS51450">
    <property type="entry name" value="LRR"/>
    <property type="match status" value="1"/>
</dbReference>
<keyword evidence="4" id="KW-0067">ATP-binding</keyword>
<evidence type="ECO:0000313" key="7">
    <source>
        <dbReference type="EMBL" id="KDO40575.1"/>
    </source>
</evidence>
<evidence type="ECO:0000256" key="4">
    <source>
        <dbReference type="ARBA" id="ARBA00022840"/>
    </source>
</evidence>
<dbReference type="PANTHER" id="PTHR33463">
    <property type="entry name" value="NB-ARC DOMAIN-CONTAINING PROTEIN-RELATED"/>
    <property type="match status" value="1"/>
</dbReference>
<gene>
    <name evidence="7" type="ORF">CISIN_1g0403322mg</name>
</gene>
<dbReference type="InterPro" id="IPR001611">
    <property type="entry name" value="Leu-rich_rpt"/>
</dbReference>
<dbReference type="InterPro" id="IPR032675">
    <property type="entry name" value="LRR_dom_sf"/>
</dbReference>
<dbReference type="Gene3D" id="3.40.50.300">
    <property type="entry name" value="P-loop containing nucleotide triphosphate hydrolases"/>
    <property type="match status" value="1"/>
</dbReference>
<keyword evidence="2" id="KW-0547">Nucleotide-binding</keyword>
<comment type="similarity">
    <text evidence="1">Belongs to the disease resistance NB-LRR family.</text>
</comment>